<feature type="signal peptide" evidence="2">
    <location>
        <begin position="1"/>
        <end position="19"/>
    </location>
</feature>
<gene>
    <name evidence="3" type="ORF">DFH07DRAFT_771508</name>
</gene>
<sequence>MKAITSCLLFASLLVKARPSPDPPVTLLAAQIDSDCADDACPIASISVLGIAGDVTTYGLLGEAASIETLIEGPAGYTLSHTDLVDGTTLSIEDDCTFVSGGSSAVNCVQHFGFDVATVTSAKVQAIATLTASGGGTAASGSESGSGPAPAKTGSNGGVRTGNVTGIGCALIMVTATVVTLSGISMW</sequence>
<organism evidence="3 4">
    <name type="scientific">Mycena maculata</name>
    <dbReference type="NCBI Taxonomy" id="230809"/>
    <lineage>
        <taxon>Eukaryota</taxon>
        <taxon>Fungi</taxon>
        <taxon>Dikarya</taxon>
        <taxon>Basidiomycota</taxon>
        <taxon>Agaricomycotina</taxon>
        <taxon>Agaricomycetes</taxon>
        <taxon>Agaricomycetidae</taxon>
        <taxon>Agaricales</taxon>
        <taxon>Marasmiineae</taxon>
        <taxon>Mycenaceae</taxon>
        <taxon>Mycena</taxon>
    </lineage>
</organism>
<reference evidence="3" key="1">
    <citation type="submission" date="2023-03" db="EMBL/GenBank/DDBJ databases">
        <title>Massive genome expansion in bonnet fungi (Mycena s.s.) driven by repeated elements and novel gene families across ecological guilds.</title>
        <authorList>
            <consortium name="Lawrence Berkeley National Laboratory"/>
            <person name="Harder C.B."/>
            <person name="Miyauchi S."/>
            <person name="Viragh M."/>
            <person name="Kuo A."/>
            <person name="Thoen E."/>
            <person name="Andreopoulos B."/>
            <person name="Lu D."/>
            <person name="Skrede I."/>
            <person name="Drula E."/>
            <person name="Henrissat B."/>
            <person name="Morin E."/>
            <person name="Kohler A."/>
            <person name="Barry K."/>
            <person name="LaButti K."/>
            <person name="Morin E."/>
            <person name="Salamov A."/>
            <person name="Lipzen A."/>
            <person name="Mereny Z."/>
            <person name="Hegedus B."/>
            <person name="Baldrian P."/>
            <person name="Stursova M."/>
            <person name="Weitz H."/>
            <person name="Taylor A."/>
            <person name="Grigoriev I.V."/>
            <person name="Nagy L.G."/>
            <person name="Martin F."/>
            <person name="Kauserud H."/>
        </authorList>
    </citation>
    <scope>NUCLEOTIDE SEQUENCE</scope>
    <source>
        <strain evidence="3">CBHHK188m</strain>
    </source>
</reference>
<dbReference type="EMBL" id="JARJLG010000046">
    <property type="protein sequence ID" value="KAJ7761178.1"/>
    <property type="molecule type" value="Genomic_DNA"/>
</dbReference>
<comment type="caution">
    <text evidence="3">The sequence shown here is derived from an EMBL/GenBank/DDBJ whole genome shotgun (WGS) entry which is preliminary data.</text>
</comment>
<evidence type="ECO:0008006" key="5">
    <source>
        <dbReference type="Google" id="ProtNLM"/>
    </source>
</evidence>
<name>A0AAD7JCT7_9AGAR</name>
<feature type="region of interest" description="Disordered" evidence="1">
    <location>
        <begin position="134"/>
        <end position="157"/>
    </location>
</feature>
<proteinExistence type="predicted"/>
<keyword evidence="4" id="KW-1185">Reference proteome</keyword>
<evidence type="ECO:0000256" key="1">
    <source>
        <dbReference type="SAM" id="MobiDB-lite"/>
    </source>
</evidence>
<evidence type="ECO:0000313" key="3">
    <source>
        <dbReference type="EMBL" id="KAJ7761178.1"/>
    </source>
</evidence>
<evidence type="ECO:0000256" key="2">
    <source>
        <dbReference type="SAM" id="SignalP"/>
    </source>
</evidence>
<dbReference type="AlphaFoldDB" id="A0AAD7JCT7"/>
<evidence type="ECO:0000313" key="4">
    <source>
        <dbReference type="Proteomes" id="UP001215280"/>
    </source>
</evidence>
<feature type="compositionally biased region" description="Low complexity" evidence="1">
    <location>
        <begin position="139"/>
        <end position="151"/>
    </location>
</feature>
<feature type="chain" id="PRO_5042110571" description="GPI anchored cell wall protein" evidence="2">
    <location>
        <begin position="20"/>
        <end position="187"/>
    </location>
</feature>
<dbReference type="Proteomes" id="UP001215280">
    <property type="component" value="Unassembled WGS sequence"/>
</dbReference>
<keyword evidence="2" id="KW-0732">Signal</keyword>
<accession>A0AAD7JCT7</accession>
<protein>
    <recommendedName>
        <fullName evidence="5">GPI anchored cell wall protein</fullName>
    </recommendedName>
</protein>